<evidence type="ECO:0000256" key="1">
    <source>
        <dbReference type="ARBA" id="ARBA00005007"/>
    </source>
</evidence>
<proteinExistence type="predicted"/>
<dbReference type="SUPFAM" id="SSF51569">
    <property type="entry name" value="Aldolase"/>
    <property type="match status" value="1"/>
</dbReference>
<dbReference type="RefSeq" id="WP_097571498.1">
    <property type="nucleotide sequence ID" value="NZ_NWQG01000003.1"/>
</dbReference>
<dbReference type="EMBL" id="NWQG01000003">
    <property type="protein sequence ID" value="PDQ22989.1"/>
    <property type="molecule type" value="Genomic_DNA"/>
</dbReference>
<organism evidence="2 3">
    <name type="scientific">Mesorhizobium sanjuanii</name>
    <dbReference type="NCBI Taxonomy" id="2037900"/>
    <lineage>
        <taxon>Bacteria</taxon>
        <taxon>Pseudomonadati</taxon>
        <taxon>Pseudomonadota</taxon>
        <taxon>Alphaproteobacteria</taxon>
        <taxon>Hyphomicrobiales</taxon>
        <taxon>Phyllobacteriaceae</taxon>
        <taxon>Mesorhizobium</taxon>
    </lineage>
</organism>
<accession>A0A2A6FM18</accession>
<dbReference type="Gene3D" id="1.10.400.20">
    <property type="entry name" value="putative tagatose 6-phosphate kinase domain like"/>
    <property type="match status" value="1"/>
</dbReference>
<reference evidence="2 3" key="1">
    <citation type="submission" date="2017-09" db="EMBL/GenBank/DDBJ databases">
        <title>Mesorhizobum sanjuanii sp. nov. isolated from nodules of Lotus tenuis in saline-alkaline lowlands of Flooding Pampa.</title>
        <authorList>
            <person name="Sannazzaro A.I."/>
            <person name="Torres Tejerizo G.A."/>
            <person name="Fontana F."/>
            <person name="Cumpa Velazquez L.M."/>
            <person name="Hansen L."/>
            <person name="Pistorio M."/>
            <person name="Estrella M.J."/>
        </authorList>
    </citation>
    <scope>NUCLEOTIDE SEQUENCE [LARGE SCALE GENOMIC DNA]</scope>
    <source>
        <strain evidence="2 3">BSA136</strain>
    </source>
</reference>
<dbReference type="NCBIfam" id="TIGR02810">
    <property type="entry name" value="agaZ_gatZ"/>
    <property type="match status" value="1"/>
</dbReference>
<protein>
    <submittedName>
        <fullName evidence="2">D-tagatose-bisphosphate aldolase, class II, non-catalytic subunit</fullName>
    </submittedName>
</protein>
<evidence type="ECO:0000313" key="3">
    <source>
        <dbReference type="Proteomes" id="UP000219182"/>
    </source>
</evidence>
<keyword evidence="3" id="KW-1185">Reference proteome</keyword>
<dbReference type="InterPro" id="IPR012062">
    <property type="entry name" value="GatZ/KbaZ-like"/>
</dbReference>
<evidence type="ECO:0000313" key="2">
    <source>
        <dbReference type="EMBL" id="PDQ22989.1"/>
    </source>
</evidence>
<dbReference type="PIRSF" id="PIRSF009264">
    <property type="entry name" value="TagBP_ald_AgaZ"/>
    <property type="match status" value="1"/>
</dbReference>
<dbReference type="PANTHER" id="PTHR32502">
    <property type="entry name" value="N-ACETYLGALACTOSAMINE PERMEASE II COMPONENT-RELATED"/>
    <property type="match status" value="1"/>
</dbReference>
<dbReference type="Gene3D" id="3.20.20.70">
    <property type="entry name" value="Aldolase class I"/>
    <property type="match status" value="1"/>
</dbReference>
<dbReference type="Pfam" id="PF08013">
    <property type="entry name" value="GatZ_KbaZ-like"/>
    <property type="match status" value="1"/>
</dbReference>
<dbReference type="AlphaFoldDB" id="A0A2A6FM18"/>
<dbReference type="GO" id="GO:0005975">
    <property type="term" value="P:carbohydrate metabolic process"/>
    <property type="evidence" value="ECO:0007669"/>
    <property type="project" value="InterPro"/>
</dbReference>
<dbReference type="InterPro" id="IPR050303">
    <property type="entry name" value="GatZ_KbaZ_carbometab"/>
</dbReference>
<sequence>MTGLLGSLAAARREGSPTGVTSVCSAHPLVIRAAARNAARFSDTLVIEATCNQVNQFGGYTGMLPGDFVRLVQSIAAEEGLPTERIIFGGDHLGPNPWRGEHAGAAMAKAEEMVTAYVSAGFRKIHLDASMGCAGESAALDDATTAERAARLALAAERAARAAGGEAPVYIIGTEVPAPGGADHAISDIEPTSMAAARHTIDVHRDLFLSQGLADAFSRVIALVVQPGVEFGNENVVLYDRAKARGLTQLLDQEPGLVFEAHSTDYQGRTSLRQLVEDGFPILKVGPELTFVLREALYGLDLIATDLLPDYGARPLYQAMERLMLAEPGNWQGHYHGTQAEQRLQRHYSFSDRIRYYWNQPEAEAAVASLTAALRGKTVPLTLFRQHLPAFEAFAGKPLEPTSLLIASIQRSLDEYRFACTGEALSTESNSTDGGRG</sequence>
<comment type="pathway">
    <text evidence="1">Carbohydrate metabolism.</text>
</comment>
<dbReference type="GO" id="GO:0005886">
    <property type="term" value="C:plasma membrane"/>
    <property type="evidence" value="ECO:0007669"/>
    <property type="project" value="TreeGrafter"/>
</dbReference>
<gene>
    <name evidence="2" type="ORF">CN311_00600</name>
</gene>
<comment type="caution">
    <text evidence="2">The sequence shown here is derived from an EMBL/GenBank/DDBJ whole genome shotgun (WGS) entry which is preliminary data.</text>
</comment>
<dbReference type="Proteomes" id="UP000219182">
    <property type="component" value="Unassembled WGS sequence"/>
</dbReference>
<dbReference type="PANTHER" id="PTHR32502:SF2">
    <property type="entry name" value="D-TAGATOSE-1,6-BISPHOSPHATE ALDOLASE SUBUNIT KBAZ"/>
    <property type="match status" value="1"/>
</dbReference>
<name>A0A2A6FM18_9HYPH</name>
<dbReference type="InterPro" id="IPR013785">
    <property type="entry name" value="Aldolase_TIM"/>
</dbReference>
<dbReference type="GO" id="GO:0009401">
    <property type="term" value="P:phosphoenolpyruvate-dependent sugar phosphotransferase system"/>
    <property type="evidence" value="ECO:0007669"/>
    <property type="project" value="TreeGrafter"/>
</dbReference>